<feature type="region of interest" description="Disordered" evidence="2">
    <location>
        <begin position="128"/>
        <end position="160"/>
    </location>
</feature>
<feature type="compositionally biased region" description="Polar residues" evidence="2">
    <location>
        <begin position="29"/>
        <end position="48"/>
    </location>
</feature>
<evidence type="ECO:0000256" key="2">
    <source>
        <dbReference type="SAM" id="MobiDB-lite"/>
    </source>
</evidence>
<feature type="region of interest" description="Disordered" evidence="2">
    <location>
        <begin position="1"/>
        <end position="98"/>
    </location>
</feature>
<keyword evidence="4" id="KW-1185">Reference proteome</keyword>
<reference evidence="3" key="1">
    <citation type="journal article" date="2020" name="Stud. Mycol.">
        <title>101 Dothideomycetes genomes: a test case for predicting lifestyles and emergence of pathogens.</title>
        <authorList>
            <person name="Haridas S."/>
            <person name="Albert R."/>
            <person name="Binder M."/>
            <person name="Bloem J."/>
            <person name="Labutti K."/>
            <person name="Salamov A."/>
            <person name="Andreopoulos B."/>
            <person name="Baker S."/>
            <person name="Barry K."/>
            <person name="Bills G."/>
            <person name="Bluhm B."/>
            <person name="Cannon C."/>
            <person name="Castanera R."/>
            <person name="Culley D."/>
            <person name="Daum C."/>
            <person name="Ezra D."/>
            <person name="Gonzalez J."/>
            <person name="Henrissat B."/>
            <person name="Kuo A."/>
            <person name="Liang C."/>
            <person name="Lipzen A."/>
            <person name="Lutzoni F."/>
            <person name="Magnuson J."/>
            <person name="Mondo S."/>
            <person name="Nolan M."/>
            <person name="Ohm R."/>
            <person name="Pangilinan J."/>
            <person name="Park H.-J."/>
            <person name="Ramirez L."/>
            <person name="Alfaro M."/>
            <person name="Sun H."/>
            <person name="Tritt A."/>
            <person name="Yoshinaga Y."/>
            <person name="Zwiers L.-H."/>
            <person name="Turgeon B."/>
            <person name="Goodwin S."/>
            <person name="Spatafora J."/>
            <person name="Crous P."/>
            <person name="Grigoriev I."/>
        </authorList>
    </citation>
    <scope>NUCLEOTIDE SEQUENCE</scope>
    <source>
        <strain evidence="3">CBS 279.74</strain>
    </source>
</reference>
<dbReference type="OrthoDB" id="3801501at2759"/>
<evidence type="ECO:0000313" key="3">
    <source>
        <dbReference type="EMBL" id="KAF2706506.1"/>
    </source>
</evidence>
<sequence length="731" mass="83946">MSLHRKKTLKTGSSIQAEDDEVHSEKSFRSGSRSAHLQESSGALSQESNDPEYASPDEGHSGRSTPSQHPSHLKGYLNDTKASRAKQAEKKEMTLSMTPSLDASLHNIGHLGKTDSHLGSPFRVSHRSSSQVARTPNRYPSQNAYLGNTNTHQPKPTLEGDSNMFYWDEKEDKPMRGFPSKSQSYAGAFKVTVLAQTTESPENENGSPAEAKEFPLASTEKRVETDGQDNPSEVERLKQTLEVYKRRLMEQEETIHSLREQESTPRSTLIKSDNQVVLEMQKKGDQKEQELVAELSRLKKEIGTVNAEHSMVDNQLRTAEKNVRVLETEKAQLQSSIVSSEARLNELKEFKAAIQRLQDEIDDDSQQDMAERSAHMAEYKGQVDEDQNMPNELVRLRSGIRRVIHQYIAKFTEVSQQNTALKLDLARKETDLGNIQARLVKHLSDEVNDGVDRNRDSWRQMYEHVAEEHSRYKGQAEAFKAKAKAAYRPDLERKNRELERRLTEVLDENARLQGRASSLQEDADNWESEFNDLRMRNSQAGAEGELEIERLRQEMNSFIQDYRDKIPDRNPDWWDVETLQIQVKDLQRQLEDQAHDSVEQKEELGIAYREYVKIKAQNDSYRAELGIEADAIQAVSRSNKQRAPNHSSPENSPEQVAKRENLLNIFIAEQERAREKRVPGEELIERARKWKMGKYYPPITYGYKAVKKKSMRQRWEVDEYERLVKAGIITD</sequence>
<feature type="coiled-coil region" evidence="1">
    <location>
        <begin position="288"/>
        <end position="367"/>
    </location>
</feature>
<gene>
    <name evidence="3" type="ORF">K504DRAFT_447455</name>
</gene>
<proteinExistence type="predicted"/>
<organism evidence="3 4">
    <name type="scientific">Pleomassaria siparia CBS 279.74</name>
    <dbReference type="NCBI Taxonomy" id="1314801"/>
    <lineage>
        <taxon>Eukaryota</taxon>
        <taxon>Fungi</taxon>
        <taxon>Dikarya</taxon>
        <taxon>Ascomycota</taxon>
        <taxon>Pezizomycotina</taxon>
        <taxon>Dothideomycetes</taxon>
        <taxon>Pleosporomycetidae</taxon>
        <taxon>Pleosporales</taxon>
        <taxon>Pleomassariaceae</taxon>
        <taxon>Pleomassaria</taxon>
    </lineage>
</organism>
<feature type="compositionally biased region" description="Polar residues" evidence="2">
    <location>
        <begin position="197"/>
        <end position="206"/>
    </location>
</feature>
<dbReference type="AlphaFoldDB" id="A0A6G1K0W0"/>
<evidence type="ECO:0000313" key="4">
    <source>
        <dbReference type="Proteomes" id="UP000799428"/>
    </source>
</evidence>
<keyword evidence="1" id="KW-0175">Coiled coil</keyword>
<feature type="compositionally biased region" description="Polar residues" evidence="2">
    <location>
        <begin position="128"/>
        <end position="154"/>
    </location>
</feature>
<feature type="region of interest" description="Disordered" evidence="2">
    <location>
        <begin position="636"/>
        <end position="655"/>
    </location>
</feature>
<accession>A0A6G1K0W0</accession>
<feature type="coiled-coil region" evidence="1">
    <location>
        <begin position="234"/>
        <end position="261"/>
    </location>
</feature>
<feature type="coiled-coil region" evidence="1">
    <location>
        <begin position="488"/>
        <end position="536"/>
    </location>
</feature>
<protein>
    <submittedName>
        <fullName evidence="3">Uncharacterized protein</fullName>
    </submittedName>
</protein>
<evidence type="ECO:0000256" key="1">
    <source>
        <dbReference type="SAM" id="Coils"/>
    </source>
</evidence>
<dbReference type="Proteomes" id="UP000799428">
    <property type="component" value="Unassembled WGS sequence"/>
</dbReference>
<feature type="region of interest" description="Disordered" evidence="2">
    <location>
        <begin position="197"/>
        <end position="232"/>
    </location>
</feature>
<dbReference type="EMBL" id="MU005775">
    <property type="protein sequence ID" value="KAF2706506.1"/>
    <property type="molecule type" value="Genomic_DNA"/>
</dbReference>
<feature type="compositionally biased region" description="Polar residues" evidence="2">
    <location>
        <begin position="636"/>
        <end position="654"/>
    </location>
</feature>
<feature type="coiled-coil region" evidence="1">
    <location>
        <begin position="576"/>
        <end position="603"/>
    </location>
</feature>
<name>A0A6G1K0W0_9PLEO</name>